<evidence type="ECO:0000256" key="1">
    <source>
        <dbReference type="SAM" id="Phobius"/>
    </source>
</evidence>
<comment type="caution">
    <text evidence="2">The sequence shown here is derived from an EMBL/GenBank/DDBJ whole genome shotgun (WGS) entry which is preliminary data.</text>
</comment>
<dbReference type="EMBL" id="JAAGMP010000472">
    <property type="protein sequence ID" value="NEC18552.1"/>
    <property type="molecule type" value="Genomic_DNA"/>
</dbReference>
<dbReference type="Proteomes" id="UP000469670">
    <property type="component" value="Unassembled WGS sequence"/>
</dbReference>
<keyword evidence="1" id="KW-1133">Transmembrane helix</keyword>
<keyword evidence="1" id="KW-0812">Transmembrane</keyword>
<sequence length="137" mass="14074">MTVVATALRWAFLVAGAAVLAAFLVSAARARISGTRFGELVDALENRWFAPGQVFFAVLAGLAGSWAAGWAGGTRPPLLESVPMLFPLGIVAAFAVCRTAGGSGGNEDTDRAGRTFLVKLLALLAAPLLLGGVMTGW</sequence>
<dbReference type="RefSeq" id="WP_164201417.1">
    <property type="nucleotide sequence ID" value="NZ_JAAGMP010000472.1"/>
</dbReference>
<feature type="transmembrane region" description="Helical" evidence="1">
    <location>
        <begin position="85"/>
        <end position="104"/>
    </location>
</feature>
<protein>
    <submittedName>
        <fullName evidence="2">Uncharacterized protein</fullName>
    </submittedName>
</protein>
<accession>A0A7K3RUU5</accession>
<reference evidence="2 3" key="1">
    <citation type="submission" date="2020-01" db="EMBL/GenBank/DDBJ databases">
        <title>Insect and environment-associated Actinomycetes.</title>
        <authorList>
            <person name="Currrie C."/>
            <person name="Chevrette M."/>
            <person name="Carlson C."/>
            <person name="Stubbendieck R."/>
            <person name="Wendt-Pienkowski E."/>
        </authorList>
    </citation>
    <scope>NUCLEOTIDE SEQUENCE [LARGE SCALE GENOMIC DNA]</scope>
    <source>
        <strain evidence="2 3">SID7590</strain>
    </source>
</reference>
<organism evidence="2 3">
    <name type="scientific">Streptomyces parvus</name>
    <dbReference type="NCBI Taxonomy" id="66428"/>
    <lineage>
        <taxon>Bacteria</taxon>
        <taxon>Bacillati</taxon>
        <taxon>Actinomycetota</taxon>
        <taxon>Actinomycetes</taxon>
        <taxon>Kitasatosporales</taxon>
        <taxon>Streptomycetaceae</taxon>
        <taxon>Streptomyces</taxon>
    </lineage>
</organism>
<evidence type="ECO:0000313" key="3">
    <source>
        <dbReference type="Proteomes" id="UP000469670"/>
    </source>
</evidence>
<evidence type="ECO:0000313" key="2">
    <source>
        <dbReference type="EMBL" id="NEC18552.1"/>
    </source>
</evidence>
<feature type="transmembrane region" description="Helical" evidence="1">
    <location>
        <begin position="54"/>
        <end position="73"/>
    </location>
</feature>
<name>A0A7K3RUU5_9ACTN</name>
<keyword evidence="1" id="KW-0472">Membrane</keyword>
<proteinExistence type="predicted"/>
<feature type="transmembrane region" description="Helical" evidence="1">
    <location>
        <begin position="116"/>
        <end position="136"/>
    </location>
</feature>
<dbReference type="AlphaFoldDB" id="A0A7K3RUU5"/>
<gene>
    <name evidence="2" type="ORF">G3I50_09815</name>
</gene>